<dbReference type="EMBL" id="JACVVK020000163">
    <property type="protein sequence ID" value="KAK7487495.1"/>
    <property type="molecule type" value="Genomic_DNA"/>
</dbReference>
<evidence type="ECO:0000313" key="1">
    <source>
        <dbReference type="EMBL" id="KAK7487495.1"/>
    </source>
</evidence>
<dbReference type="Proteomes" id="UP001519460">
    <property type="component" value="Unassembled WGS sequence"/>
</dbReference>
<accession>A0ABD0KKZ9</accession>
<feature type="non-terminal residue" evidence="1">
    <location>
        <position position="133"/>
    </location>
</feature>
<gene>
    <name evidence="1" type="ORF">BaRGS_00021197</name>
</gene>
<protein>
    <submittedName>
        <fullName evidence="1">Uncharacterized protein</fullName>
    </submittedName>
</protein>
<sequence>MDRGASSEADFDHYIRIPSDLFEEISGRPAPTVTLPMAATPGRSAGIYPPPRPLIQEQPWTIQQRLLQRCRSPLEKSVHRPGYLMERQASRSCDRRHSPRRSFVYQDVWHQNESHPAVGRRMPLSYPLVRKDT</sequence>
<evidence type="ECO:0000313" key="2">
    <source>
        <dbReference type="Proteomes" id="UP001519460"/>
    </source>
</evidence>
<dbReference type="AlphaFoldDB" id="A0ABD0KKZ9"/>
<comment type="caution">
    <text evidence="1">The sequence shown here is derived from an EMBL/GenBank/DDBJ whole genome shotgun (WGS) entry which is preliminary data.</text>
</comment>
<keyword evidence="2" id="KW-1185">Reference proteome</keyword>
<name>A0ABD0KKZ9_9CAEN</name>
<proteinExistence type="predicted"/>
<organism evidence="1 2">
    <name type="scientific">Batillaria attramentaria</name>
    <dbReference type="NCBI Taxonomy" id="370345"/>
    <lineage>
        <taxon>Eukaryota</taxon>
        <taxon>Metazoa</taxon>
        <taxon>Spiralia</taxon>
        <taxon>Lophotrochozoa</taxon>
        <taxon>Mollusca</taxon>
        <taxon>Gastropoda</taxon>
        <taxon>Caenogastropoda</taxon>
        <taxon>Sorbeoconcha</taxon>
        <taxon>Cerithioidea</taxon>
        <taxon>Batillariidae</taxon>
        <taxon>Batillaria</taxon>
    </lineage>
</organism>
<reference evidence="1 2" key="1">
    <citation type="journal article" date="2023" name="Sci. Data">
        <title>Genome assembly of the Korean intertidal mud-creeper Batillaria attramentaria.</title>
        <authorList>
            <person name="Patra A.K."/>
            <person name="Ho P.T."/>
            <person name="Jun S."/>
            <person name="Lee S.J."/>
            <person name="Kim Y."/>
            <person name="Won Y.J."/>
        </authorList>
    </citation>
    <scope>NUCLEOTIDE SEQUENCE [LARGE SCALE GENOMIC DNA]</scope>
    <source>
        <strain evidence="1">Wonlab-2016</strain>
    </source>
</reference>